<evidence type="ECO:0000313" key="2">
    <source>
        <dbReference type="Proteomes" id="UP000229970"/>
    </source>
</evidence>
<dbReference type="EMBL" id="MEIP01000030">
    <property type="protein sequence ID" value="PIT43779.1"/>
    <property type="molecule type" value="Genomic_DNA"/>
</dbReference>
<evidence type="ECO:0008006" key="3">
    <source>
        <dbReference type="Google" id="ProtNLM"/>
    </source>
</evidence>
<protein>
    <recommendedName>
        <fullName evidence="3">BioF2-like acetyltransferase domain-containing protein</fullName>
    </recommendedName>
</protein>
<sequence>MLINPYTADTATPCQEFTRQLCLLGDTFVNNAPFKVTSIAIDGEEIPVIWNTGNNAQTSWICSLLNSYGPSSRAELSLIETTKLLRVLFTSLSYTAQFLLQSCGLGSGIFLENWYLPTTLYPAQRSAQGIIDAVKVLERQAAEQGQNHLPIIIRSLTPALHTALIDQLRHSGFLMVPTRQIWIADNIRDHSWRQRSHIKRDLSLERKYAAQTEWVAGEDFSDEDFARSLFLYNQIYRGKFPEFNPDYSLSFFKTAVATGFIKFYGLRSVIHQSDNFAGYPVTEYSTAKPPLSAFVGIVRRDNLFSTPLFGYDLSRPRKEGLYRRLMLKVSLEAERHQGSVHCSGGAGNFKALRGAQSHVEYAAVWMQHLPAYRQAIFKLLAKTIDTFITPYAAKNQL</sequence>
<dbReference type="Proteomes" id="UP000229970">
    <property type="component" value="Unassembled WGS sequence"/>
</dbReference>
<reference evidence="1 2" key="1">
    <citation type="journal article" date="2017" name="MBio">
        <title>Type VI secretion-mediated competition in the bee gut microbiome.</title>
        <authorList>
            <person name="Steele M.I."/>
            <person name="Kwong W.K."/>
            <person name="Powell J.E."/>
            <person name="Whiteley M."/>
            <person name="Moran N.A."/>
        </authorList>
    </citation>
    <scope>NUCLEOTIDE SEQUENCE [LARGE SCALE GENOMIC DNA]</scope>
    <source>
        <strain evidence="1 2">Ruf1-X</strain>
    </source>
</reference>
<name>A0A2N9XB88_9NEIS</name>
<accession>A0A2N9XB88</accession>
<proteinExistence type="predicted"/>
<evidence type="ECO:0000313" key="1">
    <source>
        <dbReference type="EMBL" id="PIT43779.1"/>
    </source>
</evidence>
<organism evidence="1 2">
    <name type="scientific">Snodgrassella alvi</name>
    <dbReference type="NCBI Taxonomy" id="1196083"/>
    <lineage>
        <taxon>Bacteria</taxon>
        <taxon>Pseudomonadati</taxon>
        <taxon>Pseudomonadota</taxon>
        <taxon>Betaproteobacteria</taxon>
        <taxon>Neisseriales</taxon>
        <taxon>Neisseriaceae</taxon>
        <taxon>Snodgrassella</taxon>
    </lineage>
</organism>
<gene>
    <name evidence="1" type="ORF">BHC46_12305</name>
</gene>
<dbReference type="AlphaFoldDB" id="A0A2N9XB88"/>
<comment type="caution">
    <text evidence="1">The sequence shown here is derived from an EMBL/GenBank/DDBJ whole genome shotgun (WGS) entry which is preliminary data.</text>
</comment>